<dbReference type="EMBL" id="JXTB01000674">
    <property type="protein sequence ID" value="PON34193.1"/>
    <property type="molecule type" value="Genomic_DNA"/>
</dbReference>
<evidence type="ECO:0000256" key="2">
    <source>
        <dbReference type="ARBA" id="ARBA00005988"/>
    </source>
</evidence>
<dbReference type="InterPro" id="IPR057247">
    <property type="entry name" value="CARBOXYPEPT_ZN_2"/>
</dbReference>
<dbReference type="Proteomes" id="UP000237105">
    <property type="component" value="Unassembled WGS sequence"/>
</dbReference>
<proteinExistence type="inferred from homology"/>
<comment type="similarity">
    <text evidence="2">Belongs to the peptidase M14 family.</text>
</comment>
<keyword evidence="5" id="KW-0472">Membrane</keyword>
<comment type="cofactor">
    <cofactor evidence="1">
        <name>Zn(2+)</name>
        <dbReference type="ChEBI" id="CHEBI:29105"/>
    </cofactor>
</comment>
<sequence length="72" mass="8381">MIETFFFPVLCPYIQLLHAYNFLVLYPYDPGLVSNPTLNKLISLTIDIYINPFILFRLTLISKLKTQISKSL</sequence>
<organism evidence="6 7">
    <name type="scientific">Parasponia andersonii</name>
    <name type="common">Sponia andersonii</name>
    <dbReference type="NCBI Taxonomy" id="3476"/>
    <lineage>
        <taxon>Eukaryota</taxon>
        <taxon>Viridiplantae</taxon>
        <taxon>Streptophyta</taxon>
        <taxon>Embryophyta</taxon>
        <taxon>Tracheophyta</taxon>
        <taxon>Spermatophyta</taxon>
        <taxon>Magnoliopsida</taxon>
        <taxon>eudicotyledons</taxon>
        <taxon>Gunneridae</taxon>
        <taxon>Pentapetalae</taxon>
        <taxon>rosids</taxon>
        <taxon>fabids</taxon>
        <taxon>Rosales</taxon>
        <taxon>Cannabaceae</taxon>
        <taxon>Parasponia</taxon>
    </lineage>
</organism>
<feature type="transmembrane region" description="Helical" evidence="5">
    <location>
        <begin position="40"/>
        <end position="60"/>
    </location>
</feature>
<evidence type="ECO:0000256" key="5">
    <source>
        <dbReference type="SAM" id="Phobius"/>
    </source>
</evidence>
<keyword evidence="3" id="KW-0479">Metal-binding</keyword>
<keyword evidence="4" id="KW-0862">Zinc</keyword>
<keyword evidence="5" id="KW-0812">Transmembrane</keyword>
<keyword evidence="6" id="KW-0121">Carboxypeptidase</keyword>
<keyword evidence="6" id="KW-0378">Hydrolase</keyword>
<feature type="transmembrane region" description="Helical" evidence="5">
    <location>
        <begin position="5"/>
        <end position="28"/>
    </location>
</feature>
<evidence type="ECO:0000313" key="7">
    <source>
        <dbReference type="Proteomes" id="UP000237105"/>
    </source>
</evidence>
<gene>
    <name evidence="6" type="ORF">PanWU01x14_346370</name>
</gene>
<keyword evidence="6" id="KW-0645">Protease</keyword>
<evidence type="ECO:0000256" key="1">
    <source>
        <dbReference type="ARBA" id="ARBA00001947"/>
    </source>
</evidence>
<dbReference type="PROSITE" id="PS00133">
    <property type="entry name" value="CARBOXYPEPT_ZN_2"/>
    <property type="match status" value="1"/>
</dbReference>
<dbReference type="GO" id="GO:0046872">
    <property type="term" value="F:metal ion binding"/>
    <property type="evidence" value="ECO:0007669"/>
    <property type="project" value="UniProtKB-KW"/>
</dbReference>
<evidence type="ECO:0000313" key="6">
    <source>
        <dbReference type="EMBL" id="PON34193.1"/>
    </source>
</evidence>
<reference evidence="7" key="1">
    <citation type="submission" date="2016-06" db="EMBL/GenBank/DDBJ databases">
        <title>Parallel loss of symbiosis genes in relatives of nitrogen-fixing non-legume Parasponia.</title>
        <authorList>
            <person name="Van Velzen R."/>
            <person name="Holmer R."/>
            <person name="Bu F."/>
            <person name="Rutten L."/>
            <person name="Van Zeijl A."/>
            <person name="Liu W."/>
            <person name="Santuari L."/>
            <person name="Cao Q."/>
            <person name="Sharma T."/>
            <person name="Shen D."/>
            <person name="Roswanjaya Y."/>
            <person name="Wardhani T."/>
            <person name="Kalhor M.S."/>
            <person name="Jansen J."/>
            <person name="Van den Hoogen J."/>
            <person name="Gungor B."/>
            <person name="Hartog M."/>
            <person name="Hontelez J."/>
            <person name="Verver J."/>
            <person name="Yang W.-C."/>
            <person name="Schijlen E."/>
            <person name="Repin R."/>
            <person name="Schilthuizen M."/>
            <person name="Schranz E."/>
            <person name="Heidstra R."/>
            <person name="Miyata K."/>
            <person name="Fedorova E."/>
            <person name="Kohlen W."/>
            <person name="Bisseling T."/>
            <person name="Smit S."/>
            <person name="Geurts R."/>
        </authorList>
    </citation>
    <scope>NUCLEOTIDE SEQUENCE [LARGE SCALE GENOMIC DNA]</scope>
    <source>
        <strain evidence="7">cv. WU1-14</strain>
    </source>
</reference>
<keyword evidence="5" id="KW-1133">Transmembrane helix</keyword>
<protein>
    <submittedName>
        <fullName evidence="6">Peptidase M14, carboxypeptidase A</fullName>
    </submittedName>
</protein>
<evidence type="ECO:0000256" key="3">
    <source>
        <dbReference type="ARBA" id="ARBA00022723"/>
    </source>
</evidence>
<name>A0A2P5ACB8_PARAD</name>
<comment type="caution">
    <text evidence="6">The sequence shown here is derived from an EMBL/GenBank/DDBJ whole genome shotgun (WGS) entry which is preliminary data.</text>
</comment>
<dbReference type="GO" id="GO:0004180">
    <property type="term" value="F:carboxypeptidase activity"/>
    <property type="evidence" value="ECO:0007669"/>
    <property type="project" value="UniProtKB-KW"/>
</dbReference>
<evidence type="ECO:0000256" key="4">
    <source>
        <dbReference type="ARBA" id="ARBA00022833"/>
    </source>
</evidence>
<dbReference type="AlphaFoldDB" id="A0A2P5ACB8"/>
<keyword evidence="7" id="KW-1185">Reference proteome</keyword>
<accession>A0A2P5ACB8</accession>